<proteinExistence type="predicted"/>
<feature type="signal peptide" evidence="2">
    <location>
        <begin position="1"/>
        <end position="26"/>
    </location>
</feature>
<evidence type="ECO:0000313" key="3">
    <source>
        <dbReference type="EMBL" id="PRY22325.1"/>
    </source>
</evidence>
<evidence type="ECO:0000256" key="1">
    <source>
        <dbReference type="SAM" id="MobiDB-lite"/>
    </source>
</evidence>
<keyword evidence="4" id="KW-1185">Reference proteome</keyword>
<accession>A0A2T0RMA8</accession>
<name>A0A2T0RMA8_9ACTN</name>
<reference evidence="3 4" key="1">
    <citation type="submission" date="2018-03" db="EMBL/GenBank/DDBJ databases">
        <title>Genomic Encyclopedia of Archaeal and Bacterial Type Strains, Phase II (KMG-II): from individual species to whole genera.</title>
        <authorList>
            <person name="Goeker M."/>
        </authorList>
    </citation>
    <scope>NUCLEOTIDE SEQUENCE [LARGE SCALE GENOMIC DNA]</scope>
    <source>
        <strain evidence="3 4">DSM 45348</strain>
    </source>
</reference>
<dbReference type="EMBL" id="PVZG01000017">
    <property type="protein sequence ID" value="PRY22325.1"/>
    <property type="molecule type" value="Genomic_DNA"/>
</dbReference>
<protein>
    <submittedName>
        <fullName evidence="3">Uncharacterized protein</fullName>
    </submittedName>
</protein>
<evidence type="ECO:0000313" key="4">
    <source>
        <dbReference type="Proteomes" id="UP000239209"/>
    </source>
</evidence>
<dbReference type="AlphaFoldDB" id="A0A2T0RMA8"/>
<dbReference type="Proteomes" id="UP000239209">
    <property type="component" value="Unassembled WGS sequence"/>
</dbReference>
<evidence type="ECO:0000256" key="2">
    <source>
        <dbReference type="SAM" id="SignalP"/>
    </source>
</evidence>
<organism evidence="3 4">
    <name type="scientific">Pseudosporangium ferrugineum</name>
    <dbReference type="NCBI Taxonomy" id="439699"/>
    <lineage>
        <taxon>Bacteria</taxon>
        <taxon>Bacillati</taxon>
        <taxon>Actinomycetota</taxon>
        <taxon>Actinomycetes</taxon>
        <taxon>Micromonosporales</taxon>
        <taxon>Micromonosporaceae</taxon>
        <taxon>Pseudosporangium</taxon>
    </lineage>
</organism>
<feature type="region of interest" description="Disordered" evidence="1">
    <location>
        <begin position="90"/>
        <end position="120"/>
    </location>
</feature>
<gene>
    <name evidence="3" type="ORF">CLV70_11728</name>
</gene>
<keyword evidence="2" id="KW-0732">Signal</keyword>
<sequence>MLRRTRLSLVASLFLALLGGAGVAAAGEPTPAPVTAVSTVSSVTAVSSVVAAPAVAPAAEVLAAGPGSPSYSLAPLTAGPAVSVPPAAVPPAVGAPARNTRLNSQFSGAAAGPRAPPASA</sequence>
<comment type="caution">
    <text evidence="3">The sequence shown here is derived from an EMBL/GenBank/DDBJ whole genome shotgun (WGS) entry which is preliminary data.</text>
</comment>
<feature type="chain" id="PRO_5015411225" evidence="2">
    <location>
        <begin position="27"/>
        <end position="120"/>
    </location>
</feature>